<comment type="caution">
    <text evidence="1">The sequence shown here is derived from an EMBL/GenBank/DDBJ whole genome shotgun (WGS) entry which is preliminary data.</text>
</comment>
<evidence type="ECO:0000313" key="2">
    <source>
        <dbReference type="Proteomes" id="UP001144280"/>
    </source>
</evidence>
<dbReference type="Proteomes" id="UP001144280">
    <property type="component" value="Unassembled WGS sequence"/>
</dbReference>
<accession>A0ABQ5QT98</accession>
<sequence length="205" mass="23876">MDEAEFWLLDVVVTGRVPLEWLLWEDLDEALNRPGHGLDPDALLDMMDRLFRGGFINARRPQRSGDHGELGRFLHRSEIEATLHGFESGMSYGMTARGGARWEAVTKPDWSRFLDESAGIDPDEVEVLGLDRDRVASHLRQHTLWAVVPGSERWEKLVPWQATYWKTIPRGYRVTVDWQREAPTKAPDWDAYKRWIQWYDNPFDA</sequence>
<name>A0ABQ5QT98_9ACTN</name>
<protein>
    <submittedName>
        <fullName evidence="1">Uncharacterized protein</fullName>
    </submittedName>
</protein>
<evidence type="ECO:0000313" key="1">
    <source>
        <dbReference type="EMBL" id="GLH97092.1"/>
    </source>
</evidence>
<proteinExistence type="predicted"/>
<keyword evidence="2" id="KW-1185">Reference proteome</keyword>
<gene>
    <name evidence="1" type="ORF">Pa4123_23660</name>
</gene>
<dbReference type="EMBL" id="BSDI01000008">
    <property type="protein sequence ID" value="GLH97092.1"/>
    <property type="molecule type" value="Genomic_DNA"/>
</dbReference>
<organism evidence="1 2">
    <name type="scientific">Phytohabitans aurantiacus</name>
    <dbReference type="NCBI Taxonomy" id="3016789"/>
    <lineage>
        <taxon>Bacteria</taxon>
        <taxon>Bacillati</taxon>
        <taxon>Actinomycetota</taxon>
        <taxon>Actinomycetes</taxon>
        <taxon>Micromonosporales</taxon>
        <taxon>Micromonosporaceae</taxon>
    </lineage>
</organism>
<reference evidence="1" key="1">
    <citation type="submission" date="2022-12" db="EMBL/GenBank/DDBJ databases">
        <title>New Phytohabitans aurantiacus sp. RD004123 nov., an actinomycete isolated from soil.</title>
        <authorList>
            <person name="Triningsih D.W."/>
            <person name="Harunari E."/>
            <person name="Igarashi Y."/>
        </authorList>
    </citation>
    <scope>NUCLEOTIDE SEQUENCE</scope>
    <source>
        <strain evidence="1">RD004123</strain>
    </source>
</reference>
<dbReference type="RefSeq" id="WP_281894652.1">
    <property type="nucleotide sequence ID" value="NZ_BSDI01000008.1"/>
</dbReference>